<reference evidence="2 3" key="1">
    <citation type="submission" date="2019-12" db="EMBL/GenBank/DDBJ databases">
        <authorList>
            <person name="Floudas D."/>
            <person name="Bentzer J."/>
            <person name="Ahren D."/>
            <person name="Johansson T."/>
            <person name="Persson P."/>
            <person name="Tunlid A."/>
        </authorList>
    </citation>
    <scope>NUCLEOTIDE SEQUENCE [LARGE SCALE GENOMIC DNA]</scope>
    <source>
        <strain evidence="2 3">CBS 102.39</strain>
    </source>
</reference>
<evidence type="ECO:0000259" key="1">
    <source>
        <dbReference type="Pfam" id="PF00931"/>
    </source>
</evidence>
<dbReference type="PANTHER" id="PTHR46082">
    <property type="entry name" value="ATP/GTP-BINDING PROTEIN-RELATED"/>
    <property type="match status" value="1"/>
</dbReference>
<dbReference type="PANTHER" id="PTHR46082:SF6">
    <property type="entry name" value="AAA+ ATPASE DOMAIN-CONTAINING PROTEIN-RELATED"/>
    <property type="match status" value="1"/>
</dbReference>
<dbReference type="EMBL" id="JAACJL010000004">
    <property type="protein sequence ID" value="KAF4621771.1"/>
    <property type="molecule type" value="Genomic_DNA"/>
</dbReference>
<evidence type="ECO:0000313" key="3">
    <source>
        <dbReference type="Proteomes" id="UP000521872"/>
    </source>
</evidence>
<sequence length="1325" mass="148315">MSASAMKTPLLFGANISTIEIKGPIDMFKSRYKYLIRVNQDGQQILEGESGSTVREAGEFRIKWDINKDLLFALSSTTKLSIRSKGRLLEHDIGEFEGNVVDFVDNDSYFELVTKGKSTSVKLRVTITKLDAKTHTADYVKEVMTKVDGELATMVTLNLPDPDNGGVKFVMGQILRFTKSIMDKVAEAHPFLKVAWSAFAFVYEAVEKTTREDKAVRDLAKSLREMLGVANARPELLVIKDTTNVIAEMSILALRIAQVIHEYSSTGVVGRALRLSIPGSSLHSRIQQYQADHRELMEQFRTRLGISSDVQLETLIELTSSIPKVVEDSKITGGIESQTSVRLFRPIATTRFIGRQKEIGLLKAHFEIRDTTGARRRNTSGARRSFLISGMGGIGKTQLCLQFVEDAMDNSTFSRVFYIDAATEESIASSFKGIFHNTSGLKSSGLSESPDSVLAWISRLEEDWLIVYDNAEDSVANYLPRGRRGNILMTSRNPGLARETGGAHIALNKMSEEDALALFKSSGCHQFLSPEDEQMGRKIVSSLSFIPLAVDLAGAYTASSTGFCDLHEYLQWLSVKRTEVFHPFEIANKTPYNNTIYGAWELSMKGLEDMAASSHARQEAAESALAILQIFSWFHHSNIDESIFKRAAVAYHTASAHENDFFHPPMLSSLSLKILQRDGTKNDWNNGYFRKGIQMLLSASLIKKSMMSERVVYSVHPLIHEWVQNKHISQNQTLAQDAHIIMLSSISFDDVLYQQTITPLLPHIKAYQQYTLDQILINQEYNDYIFGRLQFFYRNTSLFREEENVLVIIIEHQKQALGENMNTLDSMGVLASCLKNQGKLAEAEEMYCKVIALQTKIMGDDHPSTLASRHNLGSLYADKGQWEEAKAIFLPVLEALTRVFSEENTQTLYSMHGLAHCLQNQGKLAEEEEMYSKVIALETKILGDDHPLTLASRHNLASLYATKGQWEEAKAILLLVVEARIRVFGEENMDTLSSMHGLAHCLQNQGKLAEAEEMYSKVVALQTKILGDDHPLTLTSRHNLASLYADKGQWEEAKAIFLPVLEALTRVFGEENTQTPYSMHGLAHCLQNQGKLAEAEEMYSKVIALETKILGDDHPLTLTSRNNLGSLYADKGQWEEAKAIFLPVLEALTRVFGEENTQTLYSMHGLAHCLQNQGKLAEAEEMYSKVIALKTKILGDDHPLTLTSRHNLGTLYADKGQWEEAKAILLLVVEARIRVFGEENMDTLSSMHELAGCLQTPGKLAEAEEMYSKVIALETKILGDDHPSTLTSRHNLGSLYAEQGQWEKAEVILIPVLQARRSTEDEFTM</sequence>
<dbReference type="SUPFAM" id="SSF48452">
    <property type="entry name" value="TPR-like"/>
    <property type="match status" value="4"/>
</dbReference>
<dbReference type="PRINTS" id="PR00381">
    <property type="entry name" value="KINESINLIGHT"/>
</dbReference>
<dbReference type="Pfam" id="PF13424">
    <property type="entry name" value="TPR_12"/>
    <property type="match status" value="6"/>
</dbReference>
<organism evidence="2 3">
    <name type="scientific">Agrocybe pediades</name>
    <dbReference type="NCBI Taxonomy" id="84607"/>
    <lineage>
        <taxon>Eukaryota</taxon>
        <taxon>Fungi</taxon>
        <taxon>Dikarya</taxon>
        <taxon>Basidiomycota</taxon>
        <taxon>Agaricomycotina</taxon>
        <taxon>Agaricomycetes</taxon>
        <taxon>Agaricomycetidae</taxon>
        <taxon>Agaricales</taxon>
        <taxon>Agaricineae</taxon>
        <taxon>Strophariaceae</taxon>
        <taxon>Agrocybe</taxon>
    </lineage>
</organism>
<protein>
    <recommendedName>
        <fullName evidence="1">NB-ARC domain-containing protein</fullName>
    </recommendedName>
</protein>
<dbReference type="Gene3D" id="1.25.40.10">
    <property type="entry name" value="Tetratricopeptide repeat domain"/>
    <property type="match status" value="3"/>
</dbReference>
<dbReference type="SMART" id="SM00028">
    <property type="entry name" value="TPR"/>
    <property type="match status" value="12"/>
</dbReference>
<dbReference type="InterPro" id="IPR053137">
    <property type="entry name" value="NLR-like"/>
</dbReference>
<dbReference type="Proteomes" id="UP000521872">
    <property type="component" value="Unassembled WGS sequence"/>
</dbReference>
<comment type="caution">
    <text evidence="2">The sequence shown here is derived from an EMBL/GenBank/DDBJ whole genome shotgun (WGS) entry which is preliminary data.</text>
</comment>
<dbReference type="Pfam" id="PF00931">
    <property type="entry name" value="NB-ARC"/>
    <property type="match status" value="1"/>
</dbReference>
<dbReference type="Gene3D" id="3.40.50.300">
    <property type="entry name" value="P-loop containing nucleotide triphosphate hydrolases"/>
    <property type="match status" value="1"/>
</dbReference>
<dbReference type="InterPro" id="IPR011990">
    <property type="entry name" value="TPR-like_helical_dom_sf"/>
</dbReference>
<dbReference type="InterPro" id="IPR027417">
    <property type="entry name" value="P-loop_NTPase"/>
</dbReference>
<dbReference type="GO" id="GO:0043531">
    <property type="term" value="F:ADP binding"/>
    <property type="evidence" value="ECO:0007669"/>
    <property type="project" value="InterPro"/>
</dbReference>
<accession>A0A8H4R3Z1</accession>
<keyword evidence="3" id="KW-1185">Reference proteome</keyword>
<dbReference type="SUPFAM" id="SSF52540">
    <property type="entry name" value="P-loop containing nucleoside triphosphate hydrolases"/>
    <property type="match status" value="1"/>
</dbReference>
<dbReference type="InterPro" id="IPR002182">
    <property type="entry name" value="NB-ARC"/>
</dbReference>
<gene>
    <name evidence="2" type="ORF">D9613_012146</name>
</gene>
<name>A0A8H4R3Z1_9AGAR</name>
<feature type="domain" description="NB-ARC" evidence="1">
    <location>
        <begin position="387"/>
        <end position="525"/>
    </location>
</feature>
<proteinExistence type="predicted"/>
<evidence type="ECO:0000313" key="2">
    <source>
        <dbReference type="EMBL" id="KAF4621771.1"/>
    </source>
</evidence>
<dbReference type="InterPro" id="IPR019734">
    <property type="entry name" value="TPR_rpt"/>
</dbReference>